<accession>A0ABN3MUW0</accession>
<keyword evidence="4" id="KW-0046">Antibiotic resistance</keyword>
<dbReference type="RefSeq" id="WP_344364655.1">
    <property type="nucleotide sequence ID" value="NZ_BAAASR010000027.1"/>
</dbReference>
<comment type="pathway">
    <text evidence="2">Siderophore biosynthesis; mycobactin biosynthesis.</text>
</comment>
<feature type="domain" description="N-acetyltransferase" evidence="6">
    <location>
        <begin position="18"/>
        <end position="178"/>
    </location>
</feature>
<dbReference type="PANTHER" id="PTHR31438:SF1">
    <property type="entry name" value="LYSINE N-ACYLTRANSFERASE C17G9.06C-RELATED"/>
    <property type="match status" value="1"/>
</dbReference>
<evidence type="ECO:0000256" key="3">
    <source>
        <dbReference type="ARBA" id="ARBA00020586"/>
    </source>
</evidence>
<dbReference type="EMBL" id="BAAASR010000027">
    <property type="protein sequence ID" value="GAA2509213.1"/>
    <property type="molecule type" value="Genomic_DNA"/>
</dbReference>
<comment type="function">
    <text evidence="1">Acyltransferase required for the direct transfer of medium- to long-chain fatty acyl moieties from a carrier protein (MbtL) on to the epsilon-amino group of lysine residue in the mycobactin core.</text>
</comment>
<dbReference type="Gene3D" id="3.40.630.30">
    <property type="match status" value="1"/>
</dbReference>
<evidence type="ECO:0000313" key="8">
    <source>
        <dbReference type="Proteomes" id="UP001499942"/>
    </source>
</evidence>
<dbReference type="PANTHER" id="PTHR31438">
    <property type="entry name" value="LYSINE N-ACYLTRANSFERASE C17G9.06C-RELATED"/>
    <property type="match status" value="1"/>
</dbReference>
<dbReference type="InterPro" id="IPR019432">
    <property type="entry name" value="Acyltransferase_MbtK/IucB-like"/>
</dbReference>
<sequence>MTTTEYVHEQTVDGFGTVRLARLDPARDAELVHGWVGEERARFWGMREATVDDVREIYTHLDSLTTHHAFLAYRDGVPVALFQTYEPEADRVGECYDVRPGDIGVHLLIAPADAPERGFSTHLMSVLVSYALSGRERIVAEPDAANEKAIALLVRGGFEPGPEVVLPEVDLPEVHIAEKRARLLFFTR</sequence>
<evidence type="ECO:0000256" key="5">
    <source>
        <dbReference type="ARBA" id="ARBA00031122"/>
    </source>
</evidence>
<evidence type="ECO:0000313" key="7">
    <source>
        <dbReference type="EMBL" id="GAA2509213.1"/>
    </source>
</evidence>
<dbReference type="InterPro" id="IPR000182">
    <property type="entry name" value="GNAT_dom"/>
</dbReference>
<organism evidence="7 8">
    <name type="scientific">Streptomyces gobitricini</name>
    <dbReference type="NCBI Taxonomy" id="68211"/>
    <lineage>
        <taxon>Bacteria</taxon>
        <taxon>Bacillati</taxon>
        <taxon>Actinomycetota</taxon>
        <taxon>Actinomycetes</taxon>
        <taxon>Kitasatosporales</taxon>
        <taxon>Streptomycetaceae</taxon>
        <taxon>Streptomyces</taxon>
    </lineage>
</organism>
<comment type="caution">
    <text evidence="7">The sequence shown here is derived from an EMBL/GenBank/DDBJ whole genome shotgun (WGS) entry which is preliminary data.</text>
</comment>
<evidence type="ECO:0000259" key="6">
    <source>
        <dbReference type="PROSITE" id="PS51186"/>
    </source>
</evidence>
<dbReference type="Proteomes" id="UP001499942">
    <property type="component" value="Unassembled WGS sequence"/>
</dbReference>
<dbReference type="InterPro" id="IPR016181">
    <property type="entry name" value="Acyl_CoA_acyltransferase"/>
</dbReference>
<proteinExistence type="predicted"/>
<protein>
    <recommendedName>
        <fullName evidence="3">Lysine N-acyltransferase MbtK</fullName>
    </recommendedName>
    <alternativeName>
        <fullName evidence="5">Mycobactin synthase protein K</fullName>
    </alternativeName>
</protein>
<evidence type="ECO:0000256" key="1">
    <source>
        <dbReference type="ARBA" id="ARBA00003818"/>
    </source>
</evidence>
<dbReference type="SMART" id="SM01006">
    <property type="entry name" value="AlcB"/>
    <property type="match status" value="1"/>
</dbReference>
<name>A0ABN3MUW0_9ACTN</name>
<keyword evidence="8" id="KW-1185">Reference proteome</keyword>
<dbReference type="SUPFAM" id="SSF55729">
    <property type="entry name" value="Acyl-CoA N-acyltransferases (Nat)"/>
    <property type="match status" value="1"/>
</dbReference>
<gene>
    <name evidence="7" type="ORF">GCM10010393_47620</name>
</gene>
<evidence type="ECO:0000256" key="4">
    <source>
        <dbReference type="ARBA" id="ARBA00023251"/>
    </source>
</evidence>
<dbReference type="Pfam" id="PF13523">
    <property type="entry name" value="Acetyltransf_8"/>
    <property type="match status" value="1"/>
</dbReference>
<dbReference type="PROSITE" id="PS51186">
    <property type="entry name" value="GNAT"/>
    <property type="match status" value="1"/>
</dbReference>
<evidence type="ECO:0000256" key="2">
    <source>
        <dbReference type="ARBA" id="ARBA00005102"/>
    </source>
</evidence>
<reference evidence="7 8" key="1">
    <citation type="journal article" date="2019" name="Int. J. Syst. Evol. Microbiol.">
        <title>The Global Catalogue of Microorganisms (GCM) 10K type strain sequencing project: providing services to taxonomists for standard genome sequencing and annotation.</title>
        <authorList>
            <consortium name="The Broad Institute Genomics Platform"/>
            <consortium name="The Broad Institute Genome Sequencing Center for Infectious Disease"/>
            <person name="Wu L."/>
            <person name="Ma J."/>
        </authorList>
    </citation>
    <scope>NUCLEOTIDE SEQUENCE [LARGE SCALE GENOMIC DNA]</scope>
    <source>
        <strain evidence="7 8">JCM 5062</strain>
    </source>
</reference>